<sequence>MGFIRSCTGGNGIKLTVALAALSLLAACTGSGGAGSGETGSDSKKEGESQNLPNTAAAPEPVTLTFFEPSTGQSKQLFMEQYGAAIEKKFPHVKTNFVHITPKDGGGYILLPDLLAAGTHIDIVFSSIGAIHSRFIDFNLQTDITDLIQKYKFDLSRLDDTAVGLMKEIAGGGMYGLPVTNNPSVLVYNRDLFDKFGVSYPKDGMTWDEIYEVAKKLTRKEGDVSYRGFVTSFSHIALMNQLSANFVDRNTFKPLLVTDDKWKKHADNLIRFFRIPGNEVQGTNLAQMNKWFVEERIAAMNATQVWLAPSDPMNLVNWDMVSLPEYSDLRGVGSQPYPTYFNITNMAKGNARDTAFQVIAWLTSDEYQLAKSKEGVLPMNKNPDIRAAFGANMPFLQGRNVKALMPAKPAAASIWTKYTPVANSAMLGQLDLVLRGEIDVNVALRQAAETVEKKVAEDKAK</sequence>
<evidence type="ECO:0000256" key="3">
    <source>
        <dbReference type="ARBA" id="ARBA00022475"/>
    </source>
</evidence>
<dbReference type="Proteomes" id="UP000639396">
    <property type="component" value="Unassembled WGS sequence"/>
</dbReference>
<protein>
    <submittedName>
        <fullName evidence="10">Carbohydrate ABC transporter substrate-binding protein</fullName>
    </submittedName>
</protein>
<evidence type="ECO:0000256" key="8">
    <source>
        <dbReference type="SAM" id="MobiDB-lite"/>
    </source>
</evidence>
<gene>
    <name evidence="10" type="ORF">IDH45_13135</name>
</gene>
<feature type="chain" id="PRO_5039080073" evidence="9">
    <location>
        <begin position="27"/>
        <end position="461"/>
    </location>
</feature>
<comment type="caution">
    <text evidence="10">The sequence shown here is derived from an EMBL/GenBank/DDBJ whole genome shotgun (WGS) entry which is preliminary data.</text>
</comment>
<dbReference type="InterPro" id="IPR006059">
    <property type="entry name" value="SBP"/>
</dbReference>
<accession>A0A927C8Q8</accession>
<keyword evidence="4 9" id="KW-0732">Signal</keyword>
<dbReference type="AlphaFoldDB" id="A0A927C8Q8"/>
<keyword evidence="5" id="KW-0472">Membrane</keyword>
<feature type="region of interest" description="Disordered" evidence="8">
    <location>
        <begin position="33"/>
        <end position="56"/>
    </location>
</feature>
<keyword evidence="6" id="KW-0564">Palmitate</keyword>
<evidence type="ECO:0000256" key="1">
    <source>
        <dbReference type="ARBA" id="ARBA00008520"/>
    </source>
</evidence>
<evidence type="ECO:0000256" key="7">
    <source>
        <dbReference type="ARBA" id="ARBA00023288"/>
    </source>
</evidence>
<dbReference type="PROSITE" id="PS01037">
    <property type="entry name" value="SBP_BACTERIAL_1"/>
    <property type="match status" value="1"/>
</dbReference>
<dbReference type="Pfam" id="PF01547">
    <property type="entry name" value="SBP_bac_1"/>
    <property type="match status" value="1"/>
</dbReference>
<dbReference type="EMBL" id="JACXJA010000015">
    <property type="protein sequence ID" value="MBD2862929.1"/>
    <property type="molecule type" value="Genomic_DNA"/>
</dbReference>
<dbReference type="PANTHER" id="PTHR43649:SF33">
    <property type="entry name" value="POLYGALACTURONAN_RHAMNOGALACTURONAN-BINDING PROTEIN YTCQ"/>
    <property type="match status" value="1"/>
</dbReference>
<evidence type="ECO:0000313" key="10">
    <source>
        <dbReference type="EMBL" id="MBD2862929.1"/>
    </source>
</evidence>
<dbReference type="RefSeq" id="WP_190928257.1">
    <property type="nucleotide sequence ID" value="NZ_JACXJA010000015.1"/>
</dbReference>
<name>A0A927C8Q8_9BACL</name>
<dbReference type="SUPFAM" id="SSF53850">
    <property type="entry name" value="Periplasmic binding protein-like II"/>
    <property type="match status" value="1"/>
</dbReference>
<dbReference type="InterPro" id="IPR006061">
    <property type="entry name" value="SBP_1_CS"/>
</dbReference>
<reference evidence="10" key="1">
    <citation type="submission" date="2020-09" db="EMBL/GenBank/DDBJ databases">
        <title>A novel bacterium of genus Paenibacillus, isolated from South China Sea.</title>
        <authorList>
            <person name="Huang H."/>
            <person name="Mo K."/>
            <person name="Hu Y."/>
        </authorList>
    </citation>
    <scope>NUCLEOTIDE SEQUENCE</scope>
    <source>
        <strain evidence="10">IB182363</strain>
    </source>
</reference>
<evidence type="ECO:0000256" key="9">
    <source>
        <dbReference type="SAM" id="SignalP"/>
    </source>
</evidence>
<dbReference type="PANTHER" id="PTHR43649">
    <property type="entry name" value="ARABINOSE-BINDING PROTEIN-RELATED"/>
    <property type="match status" value="1"/>
</dbReference>
<feature type="signal peptide" evidence="9">
    <location>
        <begin position="1"/>
        <end position="26"/>
    </location>
</feature>
<evidence type="ECO:0000256" key="5">
    <source>
        <dbReference type="ARBA" id="ARBA00023136"/>
    </source>
</evidence>
<evidence type="ECO:0000256" key="4">
    <source>
        <dbReference type="ARBA" id="ARBA00022729"/>
    </source>
</evidence>
<dbReference type="GO" id="GO:0055085">
    <property type="term" value="P:transmembrane transport"/>
    <property type="evidence" value="ECO:0007669"/>
    <property type="project" value="InterPro"/>
</dbReference>
<dbReference type="Gene3D" id="3.40.190.10">
    <property type="entry name" value="Periplasmic binding protein-like II"/>
    <property type="match status" value="1"/>
</dbReference>
<evidence type="ECO:0000256" key="2">
    <source>
        <dbReference type="ARBA" id="ARBA00022448"/>
    </source>
</evidence>
<comment type="similarity">
    <text evidence="1">Belongs to the bacterial solute-binding protein 1 family.</text>
</comment>
<evidence type="ECO:0000256" key="6">
    <source>
        <dbReference type="ARBA" id="ARBA00023139"/>
    </source>
</evidence>
<dbReference type="PROSITE" id="PS51257">
    <property type="entry name" value="PROKAR_LIPOPROTEIN"/>
    <property type="match status" value="1"/>
</dbReference>
<keyword evidence="11" id="KW-1185">Reference proteome</keyword>
<keyword evidence="2" id="KW-0813">Transport</keyword>
<dbReference type="InterPro" id="IPR050490">
    <property type="entry name" value="Bact_solute-bd_prot1"/>
</dbReference>
<proteinExistence type="inferred from homology"/>
<evidence type="ECO:0000313" key="11">
    <source>
        <dbReference type="Proteomes" id="UP000639396"/>
    </source>
</evidence>
<keyword evidence="3" id="KW-1003">Cell membrane</keyword>
<organism evidence="10 11">
    <name type="scientific">Paenibacillus oceani</name>
    <dbReference type="NCBI Taxonomy" id="2772510"/>
    <lineage>
        <taxon>Bacteria</taxon>
        <taxon>Bacillati</taxon>
        <taxon>Bacillota</taxon>
        <taxon>Bacilli</taxon>
        <taxon>Bacillales</taxon>
        <taxon>Paenibacillaceae</taxon>
        <taxon>Paenibacillus</taxon>
    </lineage>
</organism>
<keyword evidence="7" id="KW-0449">Lipoprotein</keyword>